<evidence type="ECO:0000256" key="3">
    <source>
        <dbReference type="ARBA" id="ARBA00023163"/>
    </source>
</evidence>
<dbReference type="WBParaSite" id="GPUH_0000395501-mRNA-1">
    <property type="protein sequence ID" value="GPUH_0000395501-mRNA-1"/>
    <property type="gene ID" value="GPUH_0000395501"/>
</dbReference>
<reference evidence="7 8" key="2">
    <citation type="submission" date="2018-11" db="EMBL/GenBank/DDBJ databases">
        <authorList>
            <consortium name="Pathogen Informatics"/>
        </authorList>
    </citation>
    <scope>NUCLEOTIDE SEQUENCE [LARGE SCALE GENOMIC DNA]</scope>
</reference>
<keyword evidence="8" id="KW-1185">Reference proteome</keyword>
<dbReference type="AlphaFoldDB" id="A0A183D5F7"/>
<dbReference type="GO" id="GO:0001708">
    <property type="term" value="P:cell fate specification"/>
    <property type="evidence" value="ECO:0007669"/>
    <property type="project" value="TreeGrafter"/>
</dbReference>
<evidence type="ECO:0000256" key="1">
    <source>
        <dbReference type="ARBA" id="ARBA00023015"/>
    </source>
</evidence>
<evidence type="ECO:0000313" key="7">
    <source>
        <dbReference type="EMBL" id="VDK41610.1"/>
    </source>
</evidence>
<dbReference type="PANTHER" id="PTHR11267:SF204">
    <property type="entry name" value="SPADETAIL"/>
    <property type="match status" value="1"/>
</dbReference>
<reference evidence="9" key="1">
    <citation type="submission" date="2016-06" db="UniProtKB">
        <authorList>
            <consortium name="WormBaseParasite"/>
        </authorList>
    </citation>
    <scope>IDENTIFICATION</scope>
</reference>
<evidence type="ECO:0000256" key="4">
    <source>
        <dbReference type="ARBA" id="ARBA00023242"/>
    </source>
</evidence>
<evidence type="ECO:0000313" key="8">
    <source>
        <dbReference type="Proteomes" id="UP000271098"/>
    </source>
</evidence>
<dbReference type="GO" id="GO:0005634">
    <property type="term" value="C:nucleus"/>
    <property type="evidence" value="ECO:0007669"/>
    <property type="project" value="UniProtKB-SubCell"/>
</dbReference>
<evidence type="ECO:0000259" key="6">
    <source>
        <dbReference type="PROSITE" id="PS50252"/>
    </source>
</evidence>
<keyword evidence="4 5" id="KW-0539">Nucleus</keyword>
<gene>
    <name evidence="7" type="ORF">GPUH_LOCUS3950</name>
</gene>
<dbReference type="EMBL" id="UYRT01007102">
    <property type="protein sequence ID" value="VDK41610.1"/>
    <property type="molecule type" value="Genomic_DNA"/>
</dbReference>
<evidence type="ECO:0000256" key="2">
    <source>
        <dbReference type="ARBA" id="ARBA00023125"/>
    </source>
</evidence>
<dbReference type="Gene3D" id="2.60.40.820">
    <property type="entry name" value="Transcription factor, T-box"/>
    <property type="match status" value="1"/>
</dbReference>
<dbReference type="InterPro" id="IPR008967">
    <property type="entry name" value="p53-like_TF_DNA-bd_sf"/>
</dbReference>
<keyword evidence="1" id="KW-0805">Transcription regulation</keyword>
<keyword evidence="3" id="KW-0804">Transcription</keyword>
<evidence type="ECO:0000313" key="9">
    <source>
        <dbReference type="WBParaSite" id="GPUH_0000395501-mRNA-1"/>
    </source>
</evidence>
<dbReference type="InterPro" id="IPR036960">
    <property type="entry name" value="T-box_sf"/>
</dbReference>
<dbReference type="Proteomes" id="UP000271098">
    <property type="component" value="Unassembled WGS sequence"/>
</dbReference>
<feature type="domain" description="T-box" evidence="6">
    <location>
        <begin position="24"/>
        <end position="80"/>
    </location>
</feature>
<dbReference type="InterPro" id="IPR001699">
    <property type="entry name" value="TF_T-box"/>
</dbReference>
<protein>
    <submittedName>
        <fullName evidence="9">T-box domain-containing protein</fullName>
    </submittedName>
</protein>
<accession>A0A183D5F7</accession>
<name>A0A183D5F7_9BILA</name>
<dbReference type="GO" id="GO:0045893">
    <property type="term" value="P:positive regulation of DNA-templated transcription"/>
    <property type="evidence" value="ECO:0007669"/>
    <property type="project" value="InterPro"/>
</dbReference>
<sequence length="84" mass="9804">MNQNYGLSEKVETVSGDDKISVDIPHRRLWEEFHCNNNEMILTNKGRCVYPRIAYNVKGLDLKSVYAVCLKICRADCTRFIIYM</sequence>
<comment type="caution">
    <text evidence="5">Lacks conserved residue(s) required for the propagation of feature annotation.</text>
</comment>
<dbReference type="OrthoDB" id="6119313at2759"/>
<keyword evidence="2 5" id="KW-0238">DNA-binding</keyword>
<dbReference type="PROSITE" id="PS50252">
    <property type="entry name" value="TBOX_3"/>
    <property type="match status" value="1"/>
</dbReference>
<dbReference type="SUPFAM" id="SSF49417">
    <property type="entry name" value="p53-like transcription factors"/>
    <property type="match status" value="1"/>
</dbReference>
<proteinExistence type="predicted"/>
<dbReference type="InterPro" id="IPR046360">
    <property type="entry name" value="T-box_DNA-bd"/>
</dbReference>
<dbReference type="GO" id="GO:0000785">
    <property type="term" value="C:chromatin"/>
    <property type="evidence" value="ECO:0007669"/>
    <property type="project" value="TreeGrafter"/>
</dbReference>
<dbReference type="PANTHER" id="PTHR11267">
    <property type="entry name" value="T-BOX PROTEIN-RELATED"/>
    <property type="match status" value="1"/>
</dbReference>
<evidence type="ECO:0000256" key="5">
    <source>
        <dbReference type="PROSITE-ProRule" id="PRU00201"/>
    </source>
</evidence>
<comment type="subcellular location">
    <subcellularLocation>
        <location evidence="5">Nucleus</location>
    </subcellularLocation>
</comment>
<dbReference type="GO" id="GO:0000981">
    <property type="term" value="F:DNA-binding transcription factor activity, RNA polymerase II-specific"/>
    <property type="evidence" value="ECO:0007669"/>
    <property type="project" value="TreeGrafter"/>
</dbReference>
<organism evidence="9">
    <name type="scientific">Gongylonema pulchrum</name>
    <dbReference type="NCBI Taxonomy" id="637853"/>
    <lineage>
        <taxon>Eukaryota</taxon>
        <taxon>Metazoa</taxon>
        <taxon>Ecdysozoa</taxon>
        <taxon>Nematoda</taxon>
        <taxon>Chromadorea</taxon>
        <taxon>Rhabditida</taxon>
        <taxon>Spirurina</taxon>
        <taxon>Spiruromorpha</taxon>
        <taxon>Spiruroidea</taxon>
        <taxon>Gongylonematidae</taxon>
        <taxon>Gongylonema</taxon>
    </lineage>
</organism>
<dbReference type="GO" id="GO:0000978">
    <property type="term" value="F:RNA polymerase II cis-regulatory region sequence-specific DNA binding"/>
    <property type="evidence" value="ECO:0007669"/>
    <property type="project" value="InterPro"/>
</dbReference>
<dbReference type="Pfam" id="PF00907">
    <property type="entry name" value="T-box"/>
    <property type="match status" value="1"/>
</dbReference>